<feature type="transmembrane region" description="Helical" evidence="2">
    <location>
        <begin position="317"/>
        <end position="334"/>
    </location>
</feature>
<dbReference type="EMBL" id="CAJNOW010000425">
    <property type="protein sequence ID" value="CAF1276082.1"/>
    <property type="molecule type" value="Genomic_DNA"/>
</dbReference>
<feature type="compositionally biased region" description="Polar residues" evidence="1">
    <location>
        <begin position="111"/>
        <end position="129"/>
    </location>
</feature>
<proteinExistence type="predicted"/>
<keyword evidence="2" id="KW-0472">Membrane</keyword>
<keyword evidence="2" id="KW-0812">Transmembrane</keyword>
<protein>
    <submittedName>
        <fullName evidence="3">Uncharacterized protein</fullName>
    </submittedName>
</protein>
<dbReference type="OrthoDB" id="10393688at2759"/>
<keyword evidence="2" id="KW-1133">Transmembrane helix</keyword>
<reference evidence="3" key="1">
    <citation type="submission" date="2021-02" db="EMBL/GenBank/DDBJ databases">
        <authorList>
            <person name="Nowell W R."/>
        </authorList>
    </citation>
    <scope>NUCLEOTIDE SEQUENCE</scope>
</reference>
<comment type="caution">
    <text evidence="3">The sequence shown here is derived from an EMBL/GenBank/DDBJ whole genome shotgun (WGS) entry which is preliminary data.</text>
</comment>
<feature type="region of interest" description="Disordered" evidence="1">
    <location>
        <begin position="111"/>
        <end position="159"/>
    </location>
</feature>
<gene>
    <name evidence="3" type="ORF">KQP761_LOCUS3537</name>
</gene>
<name>A0A815BZ40_9BILA</name>
<feature type="compositionally biased region" description="Low complexity" evidence="1">
    <location>
        <begin position="134"/>
        <end position="148"/>
    </location>
</feature>
<evidence type="ECO:0000313" key="4">
    <source>
        <dbReference type="Proteomes" id="UP000663834"/>
    </source>
</evidence>
<evidence type="ECO:0000313" key="3">
    <source>
        <dbReference type="EMBL" id="CAF1276082.1"/>
    </source>
</evidence>
<dbReference type="AlphaFoldDB" id="A0A815BZ40"/>
<organism evidence="3 4">
    <name type="scientific">Rotaria magnacalcarata</name>
    <dbReference type="NCBI Taxonomy" id="392030"/>
    <lineage>
        <taxon>Eukaryota</taxon>
        <taxon>Metazoa</taxon>
        <taxon>Spiralia</taxon>
        <taxon>Gnathifera</taxon>
        <taxon>Rotifera</taxon>
        <taxon>Eurotatoria</taxon>
        <taxon>Bdelloidea</taxon>
        <taxon>Philodinida</taxon>
        <taxon>Philodinidae</taxon>
        <taxon>Rotaria</taxon>
    </lineage>
</organism>
<sequence>MDPQRMQIFIQDQIRKLIAFRGNCNEDISQWLYNTETVLDSVQLQTSNKFLVVQSYLIGTASVWFDFHKSDIHDWDTFKHEILKAFQPASNRTLSMVEKRSISVQTVNSSSVSFKTTPDSSPTFQNNFSAVIDPSGSNSNERSSPSPGIETSTTPEPVINDDQHLTVVAVPESSSPDQLVKQNSTENLIVDDIPNVSTSTITDPQSRCSSTAAADITIVHECELQNVESNEMNSNSLNDTHVANDEFIYAIESVKVNAQVTSDNTDFGTYVFRDLISSMIFRRFQIKNHTVNVTFSTNHIYICNCYELPIKRFRSSLLYYRSIILLIRHIYVYVKKKKRKEKQK</sequence>
<evidence type="ECO:0000256" key="2">
    <source>
        <dbReference type="SAM" id="Phobius"/>
    </source>
</evidence>
<dbReference type="Proteomes" id="UP000663834">
    <property type="component" value="Unassembled WGS sequence"/>
</dbReference>
<accession>A0A815BZ40</accession>
<evidence type="ECO:0000256" key="1">
    <source>
        <dbReference type="SAM" id="MobiDB-lite"/>
    </source>
</evidence>